<dbReference type="InterPro" id="IPR004776">
    <property type="entry name" value="Mem_transp_PIN-like"/>
</dbReference>
<sequence>MADLSKGLVQPFLGALQACISVLLTLLYGVITRHVSLINDETIDQMSGICVKIFLPALILVKLGSELSLDIALHYVPVLVWSILYTLLSICIGHVLSRCLRLPTWVTPAIAFNNTSSLPLLLLQTLQSTGSLKLITMPGQSESGCMNRAQSYFLVCAVVSKSIAYAVAPRMLSHADSNGRKGDDRETRHDRDEGLNVSVQPQNQFRHDITNTSEDQQGEEEEEEEVNEQTSLLPRPIRTVRHNFFLKTHHLFSYLPRPVRRRIDALDSPFLDTAILCAATGVLLGLVPKLHRAFFSPYEEGGIFNAWLISSIKNVGTLFTSLQVFLLGCKLGASFERIKRSPSHSPSESSLEENDDEEESHTAIIPHDPVLWFALMVIPTGPPALLNSGLADMSAEVTKGDKMAIAKMLAVRPSHFLSS</sequence>
<evidence type="ECO:0000313" key="8">
    <source>
        <dbReference type="Proteomes" id="UP000249363"/>
    </source>
</evidence>
<evidence type="ECO:0000313" key="7">
    <source>
        <dbReference type="EMBL" id="RAO68596.1"/>
    </source>
</evidence>
<reference evidence="7 8" key="1">
    <citation type="journal article" date="2017" name="Biotechnol. Biofuels">
        <title>Differential beta-glucosidase expression as a function of carbon source availability in Talaromyces amestolkiae: a genomic and proteomic approach.</title>
        <authorList>
            <person name="de Eugenio L.I."/>
            <person name="Mendez-Liter J.A."/>
            <person name="Nieto-Dominguez M."/>
            <person name="Alonso L."/>
            <person name="Gil-Munoz J."/>
            <person name="Barriuso J."/>
            <person name="Prieto A."/>
            <person name="Martinez M.J."/>
        </authorList>
    </citation>
    <scope>NUCLEOTIDE SEQUENCE [LARGE SCALE GENOMIC DNA]</scope>
    <source>
        <strain evidence="7 8">CIB</strain>
    </source>
</reference>
<keyword evidence="2 6" id="KW-0812">Transmembrane</keyword>
<dbReference type="GO" id="GO:0055085">
    <property type="term" value="P:transmembrane transport"/>
    <property type="evidence" value="ECO:0007669"/>
    <property type="project" value="InterPro"/>
</dbReference>
<dbReference type="OrthoDB" id="191139at2759"/>
<dbReference type="GeneID" id="63793824"/>
<feature type="transmembrane region" description="Helical" evidence="6">
    <location>
        <begin position="12"/>
        <end position="31"/>
    </location>
</feature>
<dbReference type="AlphaFoldDB" id="A0A364KYF8"/>
<dbReference type="RefSeq" id="XP_040733112.1">
    <property type="nucleotide sequence ID" value="XM_040876992.1"/>
</dbReference>
<feature type="compositionally biased region" description="Polar residues" evidence="5">
    <location>
        <begin position="197"/>
        <end position="215"/>
    </location>
</feature>
<comment type="caution">
    <text evidence="7">The sequence shown here is derived from an EMBL/GenBank/DDBJ whole genome shotgun (WGS) entry which is preliminary data.</text>
</comment>
<dbReference type="PANTHER" id="PTHR31794:SF4">
    <property type="entry name" value="AUXIN EFFLUX TRANSPORTER FAMILY PROTEIN (EUROFUNG)"/>
    <property type="match status" value="1"/>
</dbReference>
<gene>
    <name evidence="7" type="ORF">BHQ10_004608</name>
</gene>
<feature type="compositionally biased region" description="Acidic residues" evidence="5">
    <location>
        <begin position="216"/>
        <end position="227"/>
    </location>
</feature>
<evidence type="ECO:0000256" key="2">
    <source>
        <dbReference type="ARBA" id="ARBA00022692"/>
    </source>
</evidence>
<evidence type="ECO:0000256" key="4">
    <source>
        <dbReference type="ARBA" id="ARBA00023136"/>
    </source>
</evidence>
<feature type="region of interest" description="Disordered" evidence="5">
    <location>
        <begin position="175"/>
        <end position="232"/>
    </location>
</feature>
<keyword evidence="8" id="KW-1185">Reference proteome</keyword>
<dbReference type="Proteomes" id="UP000249363">
    <property type="component" value="Unassembled WGS sequence"/>
</dbReference>
<evidence type="ECO:0000256" key="3">
    <source>
        <dbReference type="ARBA" id="ARBA00022989"/>
    </source>
</evidence>
<dbReference type="Pfam" id="PF03547">
    <property type="entry name" value="Mem_trans"/>
    <property type="match status" value="1"/>
</dbReference>
<feature type="transmembrane region" description="Helical" evidence="6">
    <location>
        <begin position="75"/>
        <end position="96"/>
    </location>
</feature>
<organism evidence="7 8">
    <name type="scientific">Talaromyces amestolkiae</name>
    <dbReference type="NCBI Taxonomy" id="1196081"/>
    <lineage>
        <taxon>Eukaryota</taxon>
        <taxon>Fungi</taxon>
        <taxon>Dikarya</taxon>
        <taxon>Ascomycota</taxon>
        <taxon>Pezizomycotina</taxon>
        <taxon>Eurotiomycetes</taxon>
        <taxon>Eurotiomycetidae</taxon>
        <taxon>Eurotiales</taxon>
        <taxon>Trichocomaceae</taxon>
        <taxon>Talaromyces</taxon>
        <taxon>Talaromyces sect. Talaromyces</taxon>
    </lineage>
</organism>
<keyword evidence="3 6" id="KW-1133">Transmembrane helix</keyword>
<feature type="region of interest" description="Disordered" evidence="5">
    <location>
        <begin position="339"/>
        <end position="360"/>
    </location>
</feature>
<comment type="subcellular location">
    <subcellularLocation>
        <location evidence="1">Membrane</location>
        <topology evidence="1">Multi-pass membrane protein</topology>
    </subcellularLocation>
</comment>
<dbReference type="STRING" id="1196081.A0A364KYF8"/>
<dbReference type="PROSITE" id="PS51257">
    <property type="entry name" value="PROKAR_LIPOPROTEIN"/>
    <property type="match status" value="1"/>
</dbReference>
<proteinExistence type="predicted"/>
<keyword evidence="4 6" id="KW-0472">Membrane</keyword>
<evidence type="ECO:0000256" key="1">
    <source>
        <dbReference type="ARBA" id="ARBA00004141"/>
    </source>
</evidence>
<evidence type="ECO:0000256" key="6">
    <source>
        <dbReference type="SAM" id="Phobius"/>
    </source>
</evidence>
<dbReference type="EMBL" id="MIKG01000008">
    <property type="protein sequence ID" value="RAO68596.1"/>
    <property type="molecule type" value="Genomic_DNA"/>
</dbReference>
<dbReference type="GO" id="GO:0005783">
    <property type="term" value="C:endoplasmic reticulum"/>
    <property type="evidence" value="ECO:0007669"/>
    <property type="project" value="TreeGrafter"/>
</dbReference>
<dbReference type="GO" id="GO:0016020">
    <property type="term" value="C:membrane"/>
    <property type="evidence" value="ECO:0007669"/>
    <property type="project" value="UniProtKB-SubCell"/>
</dbReference>
<accession>A0A364KYF8</accession>
<feature type="compositionally biased region" description="Basic and acidic residues" evidence="5">
    <location>
        <begin position="177"/>
        <end position="194"/>
    </location>
</feature>
<evidence type="ECO:0000256" key="5">
    <source>
        <dbReference type="SAM" id="MobiDB-lite"/>
    </source>
</evidence>
<feature type="transmembrane region" description="Helical" evidence="6">
    <location>
        <begin position="43"/>
        <end position="63"/>
    </location>
</feature>
<name>A0A364KYF8_TALAM</name>
<feature type="compositionally biased region" description="Acidic residues" evidence="5">
    <location>
        <begin position="350"/>
        <end position="359"/>
    </location>
</feature>
<dbReference type="PANTHER" id="PTHR31794">
    <property type="entry name" value="AUXIN EFFLUX TRANSPORTER FAMILY PROTEIN (EUROFUNG)"/>
    <property type="match status" value="1"/>
</dbReference>
<protein>
    <submittedName>
        <fullName evidence="7">Uncharacterized protein</fullName>
    </submittedName>
</protein>